<accession>A0ABW6VLX7</accession>
<dbReference type="GO" id="GO:0016787">
    <property type="term" value="F:hydrolase activity"/>
    <property type="evidence" value="ECO:0007669"/>
    <property type="project" value="UniProtKB-KW"/>
</dbReference>
<dbReference type="PANTHER" id="PTHR43433:SF10">
    <property type="entry name" value="AB HYDROLASE-1 DOMAIN-CONTAINING PROTEIN"/>
    <property type="match status" value="1"/>
</dbReference>
<gene>
    <name evidence="2" type="ORF">ACFY05_41145</name>
</gene>
<keyword evidence="2" id="KW-0378">Hydrolase</keyword>
<keyword evidence="3" id="KW-1185">Reference proteome</keyword>
<dbReference type="InterPro" id="IPR050471">
    <property type="entry name" value="AB_hydrolase"/>
</dbReference>
<name>A0ABW6VLX7_MICFU</name>
<evidence type="ECO:0000259" key="1">
    <source>
        <dbReference type="Pfam" id="PF12146"/>
    </source>
</evidence>
<comment type="caution">
    <text evidence="2">The sequence shown here is derived from an EMBL/GenBank/DDBJ whole genome shotgun (WGS) entry which is preliminary data.</text>
</comment>
<evidence type="ECO:0000313" key="3">
    <source>
        <dbReference type="Proteomes" id="UP001602119"/>
    </source>
</evidence>
<reference evidence="2 3" key="1">
    <citation type="submission" date="2024-10" db="EMBL/GenBank/DDBJ databases">
        <title>The Natural Products Discovery Center: Release of the First 8490 Sequenced Strains for Exploring Actinobacteria Biosynthetic Diversity.</title>
        <authorList>
            <person name="Kalkreuter E."/>
            <person name="Kautsar S.A."/>
            <person name="Yang D."/>
            <person name="Bader C.D."/>
            <person name="Teijaro C.N."/>
            <person name="Fluegel L."/>
            <person name="Davis C.M."/>
            <person name="Simpson J.R."/>
            <person name="Lauterbach L."/>
            <person name="Steele A.D."/>
            <person name="Gui C."/>
            <person name="Meng S."/>
            <person name="Li G."/>
            <person name="Viehrig K."/>
            <person name="Ye F."/>
            <person name="Su P."/>
            <person name="Kiefer A.F."/>
            <person name="Nichols A."/>
            <person name="Cepeda A.J."/>
            <person name="Yan W."/>
            <person name="Fan B."/>
            <person name="Jiang Y."/>
            <person name="Adhikari A."/>
            <person name="Zheng C.-J."/>
            <person name="Schuster L."/>
            <person name="Cowan T.M."/>
            <person name="Smanski M.J."/>
            <person name="Chevrette M.G."/>
            <person name="De Carvalho L.P.S."/>
            <person name="Shen B."/>
        </authorList>
    </citation>
    <scope>NUCLEOTIDE SEQUENCE [LARGE SCALE GENOMIC DNA]</scope>
    <source>
        <strain evidence="2 3">NPDC001281</strain>
    </source>
</reference>
<dbReference type="Proteomes" id="UP001602119">
    <property type="component" value="Unassembled WGS sequence"/>
</dbReference>
<organism evidence="2 3">
    <name type="scientific">Microtetraspora fusca</name>
    <dbReference type="NCBI Taxonomy" id="1997"/>
    <lineage>
        <taxon>Bacteria</taxon>
        <taxon>Bacillati</taxon>
        <taxon>Actinomycetota</taxon>
        <taxon>Actinomycetes</taxon>
        <taxon>Streptosporangiales</taxon>
        <taxon>Streptosporangiaceae</taxon>
        <taxon>Microtetraspora</taxon>
    </lineage>
</organism>
<protein>
    <submittedName>
        <fullName evidence="2">Alpha/beta fold hydrolase</fullName>
    </submittedName>
</protein>
<dbReference type="InterPro" id="IPR029058">
    <property type="entry name" value="AB_hydrolase_fold"/>
</dbReference>
<dbReference type="RefSeq" id="WP_387347959.1">
    <property type="nucleotide sequence ID" value="NZ_JBIAXI010000045.1"/>
</dbReference>
<dbReference type="Pfam" id="PF12146">
    <property type="entry name" value="Hydrolase_4"/>
    <property type="match status" value="1"/>
</dbReference>
<dbReference type="EMBL" id="JBIAXI010000045">
    <property type="protein sequence ID" value="MFF4779243.1"/>
    <property type="molecule type" value="Genomic_DNA"/>
</dbReference>
<dbReference type="SUPFAM" id="SSF53474">
    <property type="entry name" value="alpha/beta-Hydrolases"/>
    <property type="match status" value="1"/>
</dbReference>
<dbReference type="PANTHER" id="PTHR43433">
    <property type="entry name" value="HYDROLASE, ALPHA/BETA FOLD FAMILY PROTEIN"/>
    <property type="match status" value="1"/>
</dbReference>
<sequence length="267" mass="29096">MSTLCLPGRTLYYEIHGEGFPLIYVGGFGLTTGAHVATVDEGLRERFRIIVFDHAGLGRSDPAPGPGRTEEIAVDVAELARHLDLSDGFHLAGTGGLGACVAQHLAIMKPPGLRKVILSQGWAFPEPFHTAQSRTFYTLRQQSYEAYATYGVTVAYLPEDVNAHYAELIRVAPDDTSAAARKDAHLRLIHANMTHDARDGLGSIRVPVLVVCAELDQLGAPRLSRDLADRVPGARFHQIPGAPHVISSVRRARAERERAFVSFLTEN</sequence>
<dbReference type="InterPro" id="IPR022742">
    <property type="entry name" value="Hydrolase_4"/>
</dbReference>
<dbReference type="Gene3D" id="3.40.50.1820">
    <property type="entry name" value="alpha/beta hydrolase"/>
    <property type="match status" value="1"/>
</dbReference>
<evidence type="ECO:0000313" key="2">
    <source>
        <dbReference type="EMBL" id="MFF4779243.1"/>
    </source>
</evidence>
<feature type="domain" description="Serine aminopeptidase S33" evidence="1">
    <location>
        <begin position="27"/>
        <end position="246"/>
    </location>
</feature>
<proteinExistence type="predicted"/>